<dbReference type="EMBL" id="FNKL01000004">
    <property type="protein sequence ID" value="SDR02211.1"/>
    <property type="molecule type" value="Genomic_DNA"/>
</dbReference>
<evidence type="ECO:0000313" key="2">
    <source>
        <dbReference type="EMBL" id="SDR02211.1"/>
    </source>
</evidence>
<gene>
    <name evidence="2" type="ORF">SAMN05421664_3151</name>
</gene>
<dbReference type="Proteomes" id="UP000199627">
    <property type="component" value="Unassembled WGS sequence"/>
</dbReference>
<keyword evidence="1" id="KW-1133">Transmembrane helix</keyword>
<protein>
    <submittedName>
        <fullName evidence="2">Uncharacterized protein</fullName>
    </submittedName>
</protein>
<accession>A0A1H1FMR3</accession>
<dbReference type="OrthoDB" id="1263685at2"/>
<proteinExistence type="predicted"/>
<evidence type="ECO:0000256" key="1">
    <source>
        <dbReference type="SAM" id="Phobius"/>
    </source>
</evidence>
<keyword evidence="1" id="KW-0812">Transmembrane</keyword>
<feature type="transmembrane region" description="Helical" evidence="1">
    <location>
        <begin position="63"/>
        <end position="83"/>
    </location>
</feature>
<dbReference type="AlphaFoldDB" id="A0A1H1FMR3"/>
<keyword evidence="1" id="KW-0472">Membrane</keyword>
<sequence>MDTNKKNKTLPDDQENYNELSESELKIYEILYDALEKAPENGFSLGFQNQIIRKIEVKQQRKFNIKVYALFSIILLMAVVFLTTFFNQDQFSMMFSMFLEYKFIAAFLLLTVILIQLSSRFMIFKELKD</sequence>
<name>A0A1H1FMR3_9FLAO</name>
<dbReference type="RefSeq" id="WP_089756655.1">
    <property type="nucleotide sequence ID" value="NZ_FNKL01000004.1"/>
</dbReference>
<reference evidence="3" key="1">
    <citation type="submission" date="2016-10" db="EMBL/GenBank/DDBJ databases">
        <authorList>
            <person name="Varghese N."/>
            <person name="Submissions S."/>
        </authorList>
    </citation>
    <scope>NUCLEOTIDE SEQUENCE [LARGE SCALE GENOMIC DNA]</scope>
    <source>
        <strain evidence="3">DSM 17072</strain>
    </source>
</reference>
<evidence type="ECO:0000313" key="3">
    <source>
        <dbReference type="Proteomes" id="UP000199627"/>
    </source>
</evidence>
<keyword evidence="3" id="KW-1185">Reference proteome</keyword>
<feature type="transmembrane region" description="Helical" evidence="1">
    <location>
        <begin position="103"/>
        <end position="123"/>
    </location>
</feature>
<organism evidence="2 3">
    <name type="scientific">Chryseobacterium soldanellicola</name>
    <dbReference type="NCBI Taxonomy" id="311333"/>
    <lineage>
        <taxon>Bacteria</taxon>
        <taxon>Pseudomonadati</taxon>
        <taxon>Bacteroidota</taxon>
        <taxon>Flavobacteriia</taxon>
        <taxon>Flavobacteriales</taxon>
        <taxon>Weeksellaceae</taxon>
        <taxon>Chryseobacterium group</taxon>
        <taxon>Chryseobacterium</taxon>
    </lineage>
</organism>
<dbReference type="STRING" id="311333.SAMN05421664_3151"/>